<gene>
    <name evidence="3" type="ORF">SAMN04488135_102438</name>
</gene>
<comment type="similarity">
    <text evidence="1">Belongs to the metallo-dependent hydrolases superfamily.</text>
</comment>
<dbReference type="PANTHER" id="PTHR43569">
    <property type="entry name" value="AMIDOHYDROLASE"/>
    <property type="match status" value="1"/>
</dbReference>
<evidence type="ECO:0000259" key="2">
    <source>
        <dbReference type="Pfam" id="PF04909"/>
    </source>
</evidence>
<evidence type="ECO:0000256" key="1">
    <source>
        <dbReference type="ARBA" id="ARBA00038310"/>
    </source>
</evidence>
<evidence type="ECO:0000313" key="3">
    <source>
        <dbReference type="EMBL" id="SHH19872.1"/>
    </source>
</evidence>
<dbReference type="InterPro" id="IPR032466">
    <property type="entry name" value="Metal_Hydrolase"/>
</dbReference>
<proteinExistence type="inferred from homology"/>
<evidence type="ECO:0000313" key="4">
    <source>
        <dbReference type="Proteomes" id="UP000184226"/>
    </source>
</evidence>
<dbReference type="OrthoDB" id="9787654at2"/>
<sequence>MSIFMNDQPGGPGQFGRIFAPDQQWLKSHPAEAILDPDLPIIDTHHHLWDPPGNRYLLDELLADLQSGHNVVSTVFVECNAMYRHKGPVEMQPVGETEFVAGIAAMSDSGNYGPTRIAQGIVGFADLKLGDRVRPVLDAHIEAGGGRFRGIRYATAWNASDIIGNSHSAIGPDNLRHPDIRGGLKQLSSLGLSFDAWVFHNQLADVVDIAAAFPDLNIIAGHVGGPLGYGPYLGKRDEVFASWKASVTELAKRPNVSMKLGGMLMRLGSFDYLARPAPLSSSELAAHWRPYMEICIELFGADRCLFESNFPVEKMGTSYALLWNAFKRIAGDASESEKQALFNGTARRVYRLD</sequence>
<dbReference type="GO" id="GO:0016787">
    <property type="term" value="F:hydrolase activity"/>
    <property type="evidence" value="ECO:0007669"/>
    <property type="project" value="UniProtKB-KW"/>
</dbReference>
<dbReference type="Gene3D" id="3.20.20.140">
    <property type="entry name" value="Metal-dependent hydrolases"/>
    <property type="match status" value="1"/>
</dbReference>
<feature type="domain" description="Amidohydrolase-related" evidence="2">
    <location>
        <begin position="42"/>
        <end position="352"/>
    </location>
</feature>
<dbReference type="Pfam" id="PF04909">
    <property type="entry name" value="Amidohydro_2"/>
    <property type="match status" value="1"/>
</dbReference>
<organism evidence="3 4">
    <name type="scientific">Pollutimonas bauzanensis</name>
    <dbReference type="NCBI Taxonomy" id="658167"/>
    <lineage>
        <taxon>Bacteria</taxon>
        <taxon>Pseudomonadati</taxon>
        <taxon>Pseudomonadota</taxon>
        <taxon>Betaproteobacteria</taxon>
        <taxon>Burkholderiales</taxon>
        <taxon>Alcaligenaceae</taxon>
        <taxon>Pollutimonas</taxon>
    </lineage>
</organism>
<dbReference type="PANTHER" id="PTHR43569:SF1">
    <property type="entry name" value="BLL3371 PROTEIN"/>
    <property type="match status" value="1"/>
</dbReference>
<reference evidence="3 4" key="1">
    <citation type="submission" date="2016-11" db="EMBL/GenBank/DDBJ databases">
        <authorList>
            <person name="Jaros S."/>
            <person name="Januszkiewicz K."/>
            <person name="Wedrychowicz H."/>
        </authorList>
    </citation>
    <scope>NUCLEOTIDE SEQUENCE [LARGE SCALE GENOMIC DNA]</scope>
    <source>
        <strain evidence="3 4">CGMCC 1.10190</strain>
    </source>
</reference>
<dbReference type="RefSeq" id="WP_143160887.1">
    <property type="nucleotide sequence ID" value="NZ_FQXE01000002.1"/>
</dbReference>
<dbReference type="EMBL" id="FQXE01000002">
    <property type="protein sequence ID" value="SHH19872.1"/>
    <property type="molecule type" value="Genomic_DNA"/>
</dbReference>
<dbReference type="InterPro" id="IPR052350">
    <property type="entry name" value="Metallo-dep_Lactonases"/>
</dbReference>
<dbReference type="SUPFAM" id="SSF51556">
    <property type="entry name" value="Metallo-dependent hydrolases"/>
    <property type="match status" value="1"/>
</dbReference>
<protein>
    <submittedName>
        <fullName evidence="3">Predicted metal-dependent hydrolase, TIM-barrel fold</fullName>
    </submittedName>
</protein>
<dbReference type="STRING" id="658167.SAMN04488135_102438"/>
<keyword evidence="3" id="KW-0378">Hydrolase</keyword>
<dbReference type="AlphaFoldDB" id="A0A1M5R0I6"/>
<name>A0A1M5R0I6_9BURK</name>
<dbReference type="Proteomes" id="UP000184226">
    <property type="component" value="Unassembled WGS sequence"/>
</dbReference>
<dbReference type="InterPro" id="IPR006680">
    <property type="entry name" value="Amidohydro-rel"/>
</dbReference>
<keyword evidence="4" id="KW-1185">Reference proteome</keyword>
<accession>A0A1M5R0I6</accession>